<keyword evidence="5" id="KW-0328">Glycosyltransferase</keyword>
<dbReference type="InterPro" id="IPR011908">
    <property type="entry name" value="LipoPS_heptosylTferase-I"/>
</dbReference>
<dbReference type="STRING" id="1795632.TH606_07620"/>
<dbReference type="Pfam" id="PF01075">
    <property type="entry name" value="Glyco_transf_9"/>
    <property type="match status" value="1"/>
</dbReference>
<evidence type="ECO:0000256" key="1">
    <source>
        <dbReference type="ARBA" id="ARBA00004515"/>
    </source>
</evidence>
<dbReference type="Proteomes" id="UP000076964">
    <property type="component" value="Unassembled WGS sequence"/>
</dbReference>
<dbReference type="AlphaFoldDB" id="A0A177E7X5"/>
<dbReference type="GO" id="GO:0008713">
    <property type="term" value="F:ADP-heptose-lipopolysaccharide heptosyltransferase activity"/>
    <property type="evidence" value="ECO:0007669"/>
    <property type="project" value="TreeGrafter"/>
</dbReference>
<dbReference type="CDD" id="cd03789">
    <property type="entry name" value="GT9_LPS_heptosyltransferase"/>
    <property type="match status" value="1"/>
</dbReference>
<evidence type="ECO:0000256" key="3">
    <source>
        <dbReference type="ARBA" id="ARBA00022475"/>
    </source>
</evidence>
<dbReference type="RefSeq" id="WP_068542571.1">
    <property type="nucleotide sequence ID" value="NZ_LSFI01000033.1"/>
</dbReference>
<evidence type="ECO:0000256" key="7">
    <source>
        <dbReference type="ARBA" id="ARBA00022985"/>
    </source>
</evidence>
<evidence type="ECO:0000313" key="13">
    <source>
        <dbReference type="EMBL" id="OAG27332.1"/>
    </source>
</evidence>
<comment type="caution">
    <text evidence="13">The sequence shown here is derived from an EMBL/GenBank/DDBJ whole genome shotgun (WGS) entry which is preliminary data.</text>
</comment>
<accession>A0A177E7X5</accession>
<evidence type="ECO:0000256" key="2">
    <source>
        <dbReference type="ARBA" id="ARBA00004713"/>
    </source>
</evidence>
<comment type="subcellular location">
    <subcellularLocation>
        <location evidence="1">Cell inner membrane</location>
        <topology evidence="1">Peripheral membrane protein</topology>
        <orientation evidence="1">Cytoplasmic side</orientation>
    </subcellularLocation>
</comment>
<comment type="catalytic activity">
    <reaction evidence="12">
        <text>an alpha-Kdo-(2-&gt;4)-alpha-Kdo-(2-&gt;6)-lipid A + ADP-L-glycero-beta-D-manno-heptose = an L-alpha-D-Hep-(1-&gt;5)-[alpha-Kdo-(2-&gt;4)]-alpha-Kdo-(2-&gt;6)-lipid A + ADP + H(+)</text>
        <dbReference type="Rhea" id="RHEA:74067"/>
        <dbReference type="ChEBI" id="CHEBI:15378"/>
        <dbReference type="ChEBI" id="CHEBI:61506"/>
        <dbReference type="ChEBI" id="CHEBI:176431"/>
        <dbReference type="ChEBI" id="CHEBI:193068"/>
        <dbReference type="ChEBI" id="CHEBI:456216"/>
        <dbReference type="EC" id="2.4.99.23"/>
    </reaction>
</comment>
<dbReference type="EC" id="2.4.99.23" evidence="9"/>
<dbReference type="InterPro" id="IPR051199">
    <property type="entry name" value="LPS_LOS_Heptosyltrfase"/>
</dbReference>
<reference evidence="13 14" key="1">
    <citation type="submission" date="2016-02" db="EMBL/GenBank/DDBJ databases">
        <title>Draft genome sequence of Thermodesulfatator sp. S606.</title>
        <authorList>
            <person name="Lai Q."/>
            <person name="Cao J."/>
            <person name="Dupont S."/>
            <person name="Shao Z."/>
            <person name="Jebbar M."/>
            <person name="Alain K."/>
        </authorList>
    </citation>
    <scope>NUCLEOTIDE SEQUENCE [LARGE SCALE GENOMIC DNA]</scope>
    <source>
        <strain evidence="13 14">S606</strain>
    </source>
</reference>
<keyword evidence="8" id="KW-0472">Membrane</keyword>
<evidence type="ECO:0000256" key="5">
    <source>
        <dbReference type="ARBA" id="ARBA00022676"/>
    </source>
</evidence>
<proteinExistence type="predicted"/>
<keyword evidence="3" id="KW-1003">Cell membrane</keyword>
<sequence length="331" mass="37337">MKVLIVKLSSLGDIIHALPVLSALKNNGAQIDWIVEEEFSSLLQGHPYIDRLLVWPRKRVLQKIRQKNLNAIVLWKDLLQQLRAKDYDVVIDLQGLLKSGILVSLARGRCKIGFANHREGSTFFYNFKLPPYDPDEHAVLRYLKVLNYMGLSAKEIEFPLPPLPPLEDLRKRFGLPKKYAVLIPCTRWPTKYWTRDGWKKLSQFLEKQGFLPVFVGSSKDKDYVKSLLNGNPGLSLCGKTDLKELASVLKGARLVISVDTGPLHLAAASGPPVIALFGPTAPWRTGPFGEKHVILRGEIACSPCFQKECSDRRCMKNLTPERVLEFVSKIV</sequence>
<dbReference type="InterPro" id="IPR002201">
    <property type="entry name" value="Glyco_trans_9"/>
</dbReference>
<keyword evidence="7" id="KW-0448">Lipopolysaccharide biosynthesis</keyword>
<comment type="pathway">
    <text evidence="2">Bacterial outer membrane biogenesis; LPS core biosynthesis.</text>
</comment>
<gene>
    <name evidence="13" type="ORF">TH606_07620</name>
</gene>
<evidence type="ECO:0000256" key="8">
    <source>
        <dbReference type="ARBA" id="ARBA00023136"/>
    </source>
</evidence>
<dbReference type="PANTHER" id="PTHR30160:SF1">
    <property type="entry name" value="LIPOPOLYSACCHARIDE 1,2-N-ACETYLGLUCOSAMINETRANSFERASE-RELATED"/>
    <property type="match status" value="1"/>
</dbReference>
<evidence type="ECO:0000256" key="12">
    <source>
        <dbReference type="ARBA" id="ARBA00049201"/>
    </source>
</evidence>
<keyword evidence="6" id="KW-0808">Transferase</keyword>
<dbReference type="GO" id="GO:0005886">
    <property type="term" value="C:plasma membrane"/>
    <property type="evidence" value="ECO:0007669"/>
    <property type="project" value="UniProtKB-SubCell"/>
</dbReference>
<protein>
    <recommendedName>
        <fullName evidence="10">Lipopolysaccharide heptosyltransferase 1</fullName>
        <ecNumber evidence="9">2.4.99.23</ecNumber>
    </recommendedName>
    <alternativeName>
        <fullName evidence="11">ADP-heptose:lipopolysaccharide heptosyltransferase I</fullName>
    </alternativeName>
</protein>
<dbReference type="EMBL" id="LSFI01000033">
    <property type="protein sequence ID" value="OAG27332.1"/>
    <property type="molecule type" value="Genomic_DNA"/>
</dbReference>
<dbReference type="GO" id="GO:0009244">
    <property type="term" value="P:lipopolysaccharide core region biosynthetic process"/>
    <property type="evidence" value="ECO:0007669"/>
    <property type="project" value="InterPro"/>
</dbReference>
<dbReference type="PANTHER" id="PTHR30160">
    <property type="entry name" value="TETRAACYLDISACCHARIDE 4'-KINASE-RELATED"/>
    <property type="match status" value="1"/>
</dbReference>
<evidence type="ECO:0000256" key="11">
    <source>
        <dbReference type="ARBA" id="ARBA00044330"/>
    </source>
</evidence>
<evidence type="ECO:0000256" key="4">
    <source>
        <dbReference type="ARBA" id="ARBA00022519"/>
    </source>
</evidence>
<dbReference type="GO" id="GO:0005829">
    <property type="term" value="C:cytosol"/>
    <property type="evidence" value="ECO:0007669"/>
    <property type="project" value="TreeGrafter"/>
</dbReference>
<dbReference type="OrthoDB" id="9797795at2"/>
<evidence type="ECO:0000256" key="10">
    <source>
        <dbReference type="ARBA" id="ARBA00044190"/>
    </source>
</evidence>
<evidence type="ECO:0000256" key="6">
    <source>
        <dbReference type="ARBA" id="ARBA00022679"/>
    </source>
</evidence>
<name>A0A177E7X5_9BACT</name>
<evidence type="ECO:0000256" key="9">
    <source>
        <dbReference type="ARBA" id="ARBA00044041"/>
    </source>
</evidence>
<dbReference type="Gene3D" id="3.40.50.2000">
    <property type="entry name" value="Glycogen Phosphorylase B"/>
    <property type="match status" value="2"/>
</dbReference>
<keyword evidence="4" id="KW-0997">Cell inner membrane</keyword>
<dbReference type="SUPFAM" id="SSF53756">
    <property type="entry name" value="UDP-Glycosyltransferase/glycogen phosphorylase"/>
    <property type="match status" value="1"/>
</dbReference>
<evidence type="ECO:0000313" key="14">
    <source>
        <dbReference type="Proteomes" id="UP000076964"/>
    </source>
</evidence>
<organism evidence="13 14">
    <name type="scientific">Thermodesulfatator autotrophicus</name>
    <dbReference type="NCBI Taxonomy" id="1795632"/>
    <lineage>
        <taxon>Bacteria</taxon>
        <taxon>Pseudomonadati</taxon>
        <taxon>Thermodesulfobacteriota</taxon>
        <taxon>Thermodesulfobacteria</taxon>
        <taxon>Thermodesulfobacteriales</taxon>
        <taxon>Thermodesulfatatoraceae</taxon>
        <taxon>Thermodesulfatator</taxon>
    </lineage>
</organism>
<dbReference type="NCBIfam" id="TIGR02193">
    <property type="entry name" value="heptsyl_trn_I"/>
    <property type="match status" value="1"/>
</dbReference>
<keyword evidence="14" id="KW-1185">Reference proteome</keyword>